<reference evidence="2" key="3">
    <citation type="submission" date="2025-09" db="UniProtKB">
        <authorList>
            <consortium name="Ensembl"/>
        </authorList>
    </citation>
    <scope>IDENTIFICATION</scope>
    <source>
        <strain evidence="2">Hd-rR</strain>
    </source>
</reference>
<dbReference type="InterPro" id="IPR000477">
    <property type="entry name" value="RT_dom"/>
</dbReference>
<dbReference type="AlphaFoldDB" id="A0A3B3I2V9"/>
<dbReference type="Proteomes" id="UP000001038">
    <property type="component" value="Chromosome 16"/>
</dbReference>
<dbReference type="PROSITE" id="PS50878">
    <property type="entry name" value="RT_POL"/>
    <property type="match status" value="1"/>
</dbReference>
<dbReference type="CDD" id="cd01650">
    <property type="entry name" value="RT_nLTR_like"/>
    <property type="match status" value="1"/>
</dbReference>
<feature type="domain" description="Reverse transcriptase" evidence="1">
    <location>
        <begin position="300"/>
        <end position="563"/>
    </location>
</feature>
<dbReference type="Bgee" id="ENSORLG00000028586">
    <property type="expression patterns" value="Expressed in gastrula and 7 other cell types or tissues"/>
</dbReference>
<organism evidence="2 3">
    <name type="scientific">Oryzias latipes</name>
    <name type="common">Japanese rice fish</name>
    <name type="synonym">Japanese killifish</name>
    <dbReference type="NCBI Taxonomy" id="8090"/>
    <lineage>
        <taxon>Eukaryota</taxon>
        <taxon>Metazoa</taxon>
        <taxon>Chordata</taxon>
        <taxon>Craniata</taxon>
        <taxon>Vertebrata</taxon>
        <taxon>Euteleostomi</taxon>
        <taxon>Actinopterygii</taxon>
        <taxon>Neopterygii</taxon>
        <taxon>Teleostei</taxon>
        <taxon>Neoteleostei</taxon>
        <taxon>Acanthomorphata</taxon>
        <taxon>Ovalentaria</taxon>
        <taxon>Atherinomorphae</taxon>
        <taxon>Beloniformes</taxon>
        <taxon>Adrianichthyidae</taxon>
        <taxon>Oryziinae</taxon>
        <taxon>Oryzias</taxon>
    </lineage>
</organism>
<reference evidence="2 3" key="1">
    <citation type="journal article" date="2007" name="Nature">
        <title>The medaka draft genome and insights into vertebrate genome evolution.</title>
        <authorList>
            <person name="Kasahara M."/>
            <person name="Naruse K."/>
            <person name="Sasaki S."/>
            <person name="Nakatani Y."/>
            <person name="Qu W."/>
            <person name="Ahsan B."/>
            <person name="Yamada T."/>
            <person name="Nagayasu Y."/>
            <person name="Doi K."/>
            <person name="Kasai Y."/>
            <person name="Jindo T."/>
            <person name="Kobayashi D."/>
            <person name="Shimada A."/>
            <person name="Toyoda A."/>
            <person name="Kuroki Y."/>
            <person name="Fujiyama A."/>
            <person name="Sasaki T."/>
            <person name="Shimizu A."/>
            <person name="Asakawa S."/>
            <person name="Shimizu N."/>
            <person name="Hashimoto S."/>
            <person name="Yang J."/>
            <person name="Lee Y."/>
            <person name="Matsushima K."/>
            <person name="Sugano S."/>
            <person name="Sakaizumi M."/>
            <person name="Narita T."/>
            <person name="Ohishi K."/>
            <person name="Haga S."/>
            <person name="Ohta F."/>
            <person name="Nomoto H."/>
            <person name="Nogata K."/>
            <person name="Morishita T."/>
            <person name="Endo T."/>
            <person name="Shin-I T."/>
            <person name="Takeda H."/>
            <person name="Morishita S."/>
            <person name="Kohara Y."/>
        </authorList>
    </citation>
    <scope>NUCLEOTIDE SEQUENCE [LARGE SCALE GENOMIC DNA]</scope>
    <source>
        <strain evidence="2 3">Hd-rR</strain>
    </source>
</reference>
<proteinExistence type="predicted"/>
<name>A0A3B3I2V9_ORYLA</name>
<reference evidence="2" key="2">
    <citation type="submission" date="2025-08" db="UniProtKB">
        <authorList>
            <consortium name="Ensembl"/>
        </authorList>
    </citation>
    <scope>IDENTIFICATION</scope>
    <source>
        <strain evidence="2">Hd-rR</strain>
    </source>
</reference>
<dbReference type="SUPFAM" id="SSF56672">
    <property type="entry name" value="DNA/RNA polymerases"/>
    <property type="match status" value="1"/>
</dbReference>
<evidence type="ECO:0000313" key="3">
    <source>
        <dbReference type="Proteomes" id="UP000001038"/>
    </source>
</evidence>
<dbReference type="Pfam" id="PF00078">
    <property type="entry name" value="RVT_1"/>
    <property type="match status" value="1"/>
</dbReference>
<sequence>MDFTQHVSVPTHNRGHTLDLLITRGLMANVTSVVDVGISDHSCVFFTIKGSVTQRLPKRTVRTRCLHPEVAANFTSHLEHSQPNTLSLSVDISVQNFNNKLISIMDKVAPLKIKTVKAKAPPPWRTEETKRLKKIRRVAERNWRKTKLTIHYQIFKEKLTQYNKFIKHAKQEYYSKLIADNFSNPKILFSTIDRLINPISSSPYSTLSSLKCEEFAVHFTDKINNIRFNITQRPLTVQSDAFCLPFKNTLESFVLIDAAKLRKVISQLKSKTCSLDPIPTSLFKSVSLSCEEELLNIVNRSLQTGIFPTSLKTAIVRPTLKKSGLDVSDLDNYRPVSNLPFLSKILEKLVFIQLNDFINKNNILEKFQSGFRSHHSTETALVKVINDLRSNFDEKKTSVLVLLDLSAAFDTVDHSILLNRLHDMVGITGTVYSWFESYLTGRDFIVSVNDASSGRHGLTCGVPQGSVLGPTLFNLYMLPLGDVIRRHGINFHSYADDTQLYVAVSPDDMGPIDDLLSCVLDIETWMGENFLKLNQDKTDILIVGPEAERERVQSYLSTFNLNVCNKVKNLGVILDADLNFEAHANQVTKTAFYHLRNIARVRPFLSQASAEILIHAFITSRIDYCNALLSGAKRNTVNRLQLVQNSAARLLTRTRKKEHITPILKSLHWLPVSFRIDFKVLLLVYKSLHGTGPSFLSDLLLVYDPPRALRSTGAGLLVVPKVRTKTHGEASFQHCGPRLWNSLPEDVRASATVEVFKKKLKTHLFSKAFT</sequence>
<evidence type="ECO:0000313" key="2">
    <source>
        <dbReference type="Ensembl" id="ENSORLP00000038376.1"/>
    </source>
</evidence>
<accession>A0A3B3I2V9</accession>
<dbReference type="PANTHER" id="PTHR33332">
    <property type="entry name" value="REVERSE TRANSCRIPTASE DOMAIN-CONTAINING PROTEIN"/>
    <property type="match status" value="1"/>
</dbReference>
<dbReference type="Ensembl" id="ENSORLT00000031237.1">
    <property type="protein sequence ID" value="ENSORLP00000038376.1"/>
    <property type="gene ID" value="ENSORLG00000028586.1"/>
</dbReference>
<keyword evidence="3" id="KW-1185">Reference proteome</keyword>
<dbReference type="GeneTree" id="ENSGT01150000286986"/>
<protein>
    <recommendedName>
        <fullName evidence="1">Reverse transcriptase domain-containing protein</fullName>
    </recommendedName>
</protein>
<dbReference type="InParanoid" id="A0A3B3I2V9"/>
<dbReference type="InterPro" id="IPR043502">
    <property type="entry name" value="DNA/RNA_pol_sf"/>
</dbReference>
<evidence type="ECO:0000259" key="1">
    <source>
        <dbReference type="PROSITE" id="PS50878"/>
    </source>
</evidence>